<dbReference type="Pfam" id="PF04500">
    <property type="entry name" value="FLYWCH"/>
    <property type="match status" value="1"/>
</dbReference>
<evidence type="ECO:0000313" key="5">
    <source>
        <dbReference type="EMBL" id="MBY31332.1"/>
    </source>
</evidence>
<keyword evidence="1" id="KW-0479">Metal-binding</keyword>
<protein>
    <recommendedName>
        <fullName evidence="4">FLYWCH-type domain-containing protein</fullName>
    </recommendedName>
</protein>
<evidence type="ECO:0000259" key="4">
    <source>
        <dbReference type="Pfam" id="PF04500"/>
    </source>
</evidence>
<name>A0A2S2PPE8_SCHGA</name>
<evidence type="ECO:0000256" key="1">
    <source>
        <dbReference type="ARBA" id="ARBA00022723"/>
    </source>
</evidence>
<evidence type="ECO:0000256" key="2">
    <source>
        <dbReference type="ARBA" id="ARBA00022771"/>
    </source>
</evidence>
<keyword evidence="2" id="KW-0863">Zinc-finger</keyword>
<dbReference type="InterPro" id="IPR007588">
    <property type="entry name" value="Znf_FLYWCH"/>
</dbReference>
<reference evidence="5" key="1">
    <citation type="submission" date="2018-04" db="EMBL/GenBank/DDBJ databases">
        <title>Transcriptome of Schizaphis graminum biotype I.</title>
        <authorList>
            <person name="Scully E.D."/>
            <person name="Geib S.M."/>
            <person name="Palmer N.A."/>
            <person name="Koch K."/>
            <person name="Bradshaw J."/>
            <person name="Heng-Moss T."/>
            <person name="Sarath G."/>
        </authorList>
    </citation>
    <scope>NUCLEOTIDE SEQUENCE</scope>
</reference>
<sequence>MKNEIRRITSERGGDLLVVNGHKFRYIRQRADGYVRWRCCKRQCTSTVLMTTDDSVIENASEHNHPVDPIQKLDRQVLRESCKRKATSSITTQPIKLIRSELMNSTFFHCPK</sequence>
<proteinExistence type="predicted"/>
<accession>A0A2S2PPE8</accession>
<dbReference type="AlphaFoldDB" id="A0A2S2PPE8"/>
<organism evidence="5">
    <name type="scientific">Schizaphis graminum</name>
    <name type="common">Green bug aphid</name>
    <dbReference type="NCBI Taxonomy" id="13262"/>
    <lineage>
        <taxon>Eukaryota</taxon>
        <taxon>Metazoa</taxon>
        <taxon>Ecdysozoa</taxon>
        <taxon>Arthropoda</taxon>
        <taxon>Hexapoda</taxon>
        <taxon>Insecta</taxon>
        <taxon>Pterygota</taxon>
        <taxon>Neoptera</taxon>
        <taxon>Paraneoptera</taxon>
        <taxon>Hemiptera</taxon>
        <taxon>Sternorrhyncha</taxon>
        <taxon>Aphidomorpha</taxon>
        <taxon>Aphidoidea</taxon>
        <taxon>Aphididae</taxon>
        <taxon>Aphidini</taxon>
        <taxon>Schizaphis</taxon>
    </lineage>
</organism>
<gene>
    <name evidence="5" type="ORF">g.22134</name>
</gene>
<dbReference type="Gene3D" id="2.20.25.240">
    <property type="match status" value="1"/>
</dbReference>
<dbReference type="GO" id="GO:0008270">
    <property type="term" value="F:zinc ion binding"/>
    <property type="evidence" value="ECO:0007669"/>
    <property type="project" value="UniProtKB-KW"/>
</dbReference>
<feature type="domain" description="FLYWCH-type" evidence="4">
    <location>
        <begin position="8"/>
        <end position="65"/>
    </location>
</feature>
<keyword evidence="3" id="KW-0862">Zinc</keyword>
<dbReference type="EMBL" id="GGMR01018713">
    <property type="protein sequence ID" value="MBY31332.1"/>
    <property type="molecule type" value="Transcribed_RNA"/>
</dbReference>
<evidence type="ECO:0000256" key="3">
    <source>
        <dbReference type="ARBA" id="ARBA00022833"/>
    </source>
</evidence>